<gene>
    <name evidence="2" type="ORF">RH857_00765</name>
</gene>
<dbReference type="RefSeq" id="WP_310536066.1">
    <property type="nucleotide sequence ID" value="NZ_BAAAOC010000008.1"/>
</dbReference>
<evidence type="ECO:0000313" key="2">
    <source>
        <dbReference type="EMBL" id="MDR5710676.1"/>
    </source>
</evidence>
<name>A0ABU1FPW2_9MICC</name>
<dbReference type="PANTHER" id="PTHR36178:SF1">
    <property type="entry name" value="SODIUM_GLUTAMATE SYMPORTER"/>
    <property type="match status" value="1"/>
</dbReference>
<evidence type="ECO:0000313" key="3">
    <source>
        <dbReference type="Proteomes" id="UP001260872"/>
    </source>
</evidence>
<feature type="transmembrane region" description="Helical" evidence="1">
    <location>
        <begin position="303"/>
        <end position="336"/>
    </location>
</feature>
<feature type="transmembrane region" description="Helical" evidence="1">
    <location>
        <begin position="414"/>
        <end position="437"/>
    </location>
</feature>
<proteinExistence type="predicted"/>
<dbReference type="EMBL" id="JAVKGT010000001">
    <property type="protein sequence ID" value="MDR5710676.1"/>
    <property type="molecule type" value="Genomic_DNA"/>
</dbReference>
<keyword evidence="1" id="KW-0812">Transmembrane</keyword>
<sequence length="455" mass="48074">MTAWNLFTDLGFICLLLLTGAFLRAKVRIIQSFFLPASLIAGVLGLVLGPHMLGVIPFSEALGDYAGILIAVVFAALPFTSRLASFSQAAKNVVTTWAVSQAVVALQWGVGLLFGLGVLAVVFSAMEIPDGFGLMLAAGFMGGHGTAAAIAEVYGEQWAEAQSLGMTAATVGIMVSVIGGIMIIKYESQRGGTAYLKSFKDLPEELRTGIVHTERRQSVGVSPVSTMSIDPLIYHAGLILGVAGISYLVASALSDLGDGISVPTFSVAFLLGFVVLFLLKLVRAQRHFDQQLFERTSSSATDLLVAFGIASINPGIVVAYAGPLALLLGFGVLFILGFYFLVAKRLFTDHQVEQSIFLWGWNTGTVAMGIALLRVVDPEMRSKTLDYYGVAYVPIGFADIAIIALLPVLVMGGFAWPAALVLTAAGIALLVAARLTVSRSGPKEPEREVPQPSGV</sequence>
<organism evidence="2 3">
    <name type="scientific">Nesterenkonia flava</name>
    <dbReference type="NCBI Taxonomy" id="469799"/>
    <lineage>
        <taxon>Bacteria</taxon>
        <taxon>Bacillati</taxon>
        <taxon>Actinomycetota</taxon>
        <taxon>Actinomycetes</taxon>
        <taxon>Micrococcales</taxon>
        <taxon>Micrococcaceae</taxon>
        <taxon>Nesterenkonia</taxon>
    </lineage>
</organism>
<dbReference type="Proteomes" id="UP001260872">
    <property type="component" value="Unassembled WGS sequence"/>
</dbReference>
<keyword evidence="3" id="KW-1185">Reference proteome</keyword>
<feature type="transmembrane region" description="Helical" evidence="1">
    <location>
        <begin position="33"/>
        <end position="53"/>
    </location>
</feature>
<feature type="transmembrane region" description="Helical" evidence="1">
    <location>
        <begin position="232"/>
        <end position="254"/>
    </location>
</feature>
<feature type="transmembrane region" description="Helical" evidence="1">
    <location>
        <begin position="65"/>
        <end position="85"/>
    </location>
</feature>
<accession>A0ABU1FPW2</accession>
<feature type="transmembrane region" description="Helical" evidence="1">
    <location>
        <begin position="356"/>
        <end position="375"/>
    </location>
</feature>
<keyword evidence="1" id="KW-1133">Transmembrane helix</keyword>
<dbReference type="InterPro" id="IPR004445">
    <property type="entry name" value="GltS"/>
</dbReference>
<reference evidence="3" key="1">
    <citation type="submission" date="2023-07" db="EMBL/GenBank/DDBJ databases">
        <title>Description of three actinobacteria isolated from air of manufacturing shop in a pharmaceutical factory.</title>
        <authorList>
            <person name="Zhang D.-F."/>
        </authorList>
    </citation>
    <scope>NUCLEOTIDE SEQUENCE [LARGE SCALE GENOMIC DNA]</scope>
    <source>
        <strain evidence="3">CCTCC AB 207010</strain>
    </source>
</reference>
<dbReference type="Pfam" id="PF03616">
    <property type="entry name" value="Glt_symporter"/>
    <property type="match status" value="1"/>
</dbReference>
<comment type="caution">
    <text evidence="2">The sequence shown here is derived from an EMBL/GenBank/DDBJ whole genome shotgun (WGS) entry which is preliminary data.</text>
</comment>
<dbReference type="PANTHER" id="PTHR36178">
    <property type="entry name" value="SLR0625 PROTEIN"/>
    <property type="match status" value="1"/>
</dbReference>
<evidence type="ECO:0000256" key="1">
    <source>
        <dbReference type="SAM" id="Phobius"/>
    </source>
</evidence>
<feature type="transmembrane region" description="Helical" evidence="1">
    <location>
        <begin position="260"/>
        <end position="282"/>
    </location>
</feature>
<feature type="transmembrane region" description="Helical" evidence="1">
    <location>
        <begin position="105"/>
        <end position="125"/>
    </location>
</feature>
<keyword evidence="1" id="KW-0472">Membrane</keyword>
<protein>
    <submittedName>
        <fullName evidence="2">Sodium/glutamate symporter</fullName>
    </submittedName>
</protein>
<feature type="transmembrane region" description="Helical" evidence="1">
    <location>
        <begin position="387"/>
        <end position="408"/>
    </location>
</feature>
<feature type="transmembrane region" description="Helical" evidence="1">
    <location>
        <begin position="163"/>
        <end position="184"/>
    </location>
</feature>